<evidence type="ECO:0000256" key="1">
    <source>
        <dbReference type="ARBA" id="ARBA00010233"/>
    </source>
</evidence>
<keyword evidence="2" id="KW-0378">Hydrolase</keyword>
<sequence length="355" mass="40980">MKLGDQVAVVSLSSGVLGEDYVVHQRNLGIKRLEELGLKPNFMPNSLKGLDYIERHPEARAADLKEAFLNPEIKGIFCAIGGIDTYRLLPFLMEDEEFIQGVQNNPKLFSGFSDTTINHLMFYHLGLQTFYGPNFLNDLAELDYDLLPYTKQTLDHYFHDYEKTDIVSSPIWYEERTGFSKKSLKTARKSHPEEHGYEILRGQGVVTGELLGGCLDSLHDMIHTTISEISDEDKVIAKYHIFPSNEEWQGKILFIETSEMCPDSKLYRHMLEDLKRRGIFRRVKGIIVGKPQNEKHYEEYKSVLLDVTEEFQLPIIYNVNFGHSYPRTALPYGAKIKLDFDQNKIIIDEPFFRTN</sequence>
<proteinExistence type="inferred from homology"/>
<evidence type="ECO:0000313" key="7">
    <source>
        <dbReference type="Proteomes" id="UP001321804"/>
    </source>
</evidence>
<dbReference type="InterPro" id="IPR029062">
    <property type="entry name" value="Class_I_gatase-like"/>
</dbReference>
<feature type="active site" description="Charge relay system" evidence="3">
    <location>
        <position position="256"/>
    </location>
</feature>
<feature type="domain" description="LD-carboxypeptidase C-terminal" evidence="5">
    <location>
        <begin position="207"/>
        <end position="338"/>
    </location>
</feature>
<dbReference type="Pfam" id="PF02016">
    <property type="entry name" value="Peptidase_S66"/>
    <property type="match status" value="1"/>
</dbReference>
<accession>A0AAU9DBT6</accession>
<comment type="similarity">
    <text evidence="1">Belongs to the peptidase S66 family.</text>
</comment>
<dbReference type="InterPro" id="IPR040921">
    <property type="entry name" value="Peptidase_S66C"/>
</dbReference>
<name>A0AAU9DBT6_9LACO</name>
<dbReference type="Proteomes" id="UP001321804">
    <property type="component" value="Chromosome"/>
</dbReference>
<dbReference type="SUPFAM" id="SSF141986">
    <property type="entry name" value="LD-carboxypeptidase A C-terminal domain-like"/>
    <property type="match status" value="1"/>
</dbReference>
<evidence type="ECO:0000259" key="5">
    <source>
        <dbReference type="Pfam" id="PF17676"/>
    </source>
</evidence>
<evidence type="ECO:0000259" key="4">
    <source>
        <dbReference type="Pfam" id="PF02016"/>
    </source>
</evidence>
<dbReference type="PIRSF" id="PIRSF028757">
    <property type="entry name" value="LD-carboxypeptidase"/>
    <property type="match status" value="1"/>
</dbReference>
<dbReference type="CDD" id="cd07062">
    <property type="entry name" value="Peptidase_S66_mccF_like"/>
    <property type="match status" value="1"/>
</dbReference>
<dbReference type="Gene3D" id="3.50.30.60">
    <property type="entry name" value="LD-carboxypeptidase A C-terminal domain-like"/>
    <property type="match status" value="1"/>
</dbReference>
<keyword evidence="7" id="KW-1185">Reference proteome</keyword>
<dbReference type="GO" id="GO:0016787">
    <property type="term" value="F:hydrolase activity"/>
    <property type="evidence" value="ECO:0007669"/>
    <property type="project" value="UniProtKB-KW"/>
</dbReference>
<evidence type="ECO:0000256" key="2">
    <source>
        <dbReference type="ARBA" id="ARBA00022801"/>
    </source>
</evidence>
<dbReference type="Gene3D" id="3.40.50.10740">
    <property type="entry name" value="Class I glutamine amidotransferase-like"/>
    <property type="match status" value="1"/>
</dbReference>
<reference evidence="6 7" key="1">
    <citation type="journal article" date="2023" name="Microbiol. Spectr.">
        <title>Symbiosis of Carpenter Bees with Uncharacterized Lactic Acid Bacteria Showing NAD Auxotrophy.</title>
        <authorList>
            <person name="Kawasaki S."/>
            <person name="Ozawa K."/>
            <person name="Mori T."/>
            <person name="Yamamoto A."/>
            <person name="Ito M."/>
            <person name="Ohkuma M."/>
            <person name="Sakamoto M."/>
            <person name="Matsutani M."/>
        </authorList>
    </citation>
    <scope>NUCLEOTIDE SEQUENCE [LARGE SCALE GENOMIC DNA]</scope>
    <source>
        <strain evidence="6 7">KimC2</strain>
    </source>
</reference>
<feature type="active site" description="Charge relay system" evidence="3">
    <location>
        <position position="323"/>
    </location>
</feature>
<feature type="domain" description="LD-carboxypeptidase N-terminal" evidence="4">
    <location>
        <begin position="7"/>
        <end position="132"/>
    </location>
</feature>
<dbReference type="Pfam" id="PF17676">
    <property type="entry name" value="Peptidase_S66C"/>
    <property type="match status" value="1"/>
</dbReference>
<dbReference type="PANTHER" id="PTHR30237">
    <property type="entry name" value="MURAMOYLTETRAPEPTIDE CARBOXYPEPTIDASE"/>
    <property type="match status" value="1"/>
</dbReference>
<feature type="active site" description="Nucleophile" evidence="3">
    <location>
        <position position="113"/>
    </location>
</feature>
<gene>
    <name evidence="6" type="ORF">KIMC2_17870</name>
</gene>
<dbReference type="InterPro" id="IPR040449">
    <property type="entry name" value="Peptidase_S66_N"/>
</dbReference>
<dbReference type="InterPro" id="IPR003507">
    <property type="entry name" value="S66_fam"/>
</dbReference>
<dbReference type="EMBL" id="AP026801">
    <property type="protein sequence ID" value="BDR57225.1"/>
    <property type="molecule type" value="Genomic_DNA"/>
</dbReference>
<dbReference type="KEGG" id="xak:KIMC2_17870"/>
<evidence type="ECO:0000313" key="6">
    <source>
        <dbReference type="EMBL" id="BDR57225.1"/>
    </source>
</evidence>
<protein>
    <submittedName>
        <fullName evidence="6">LD-carboxypeptidase</fullName>
    </submittedName>
</protein>
<dbReference type="RefSeq" id="WP_317696131.1">
    <property type="nucleotide sequence ID" value="NZ_AP026801.1"/>
</dbReference>
<dbReference type="AlphaFoldDB" id="A0AAU9DBT6"/>
<organism evidence="6 7">
    <name type="scientific">Xylocopilactobacillus apis</name>
    <dbReference type="NCBI Taxonomy" id="2932183"/>
    <lineage>
        <taxon>Bacteria</taxon>
        <taxon>Bacillati</taxon>
        <taxon>Bacillota</taxon>
        <taxon>Bacilli</taxon>
        <taxon>Lactobacillales</taxon>
        <taxon>Lactobacillaceae</taxon>
        <taxon>Xylocopilactobacillus</taxon>
    </lineage>
</organism>
<dbReference type="PANTHER" id="PTHR30237:SF4">
    <property type="entry name" value="LD-CARBOXYPEPTIDASE C-TERMINAL DOMAIN-CONTAINING PROTEIN"/>
    <property type="match status" value="1"/>
</dbReference>
<dbReference type="InterPro" id="IPR027478">
    <property type="entry name" value="LdcA_N"/>
</dbReference>
<dbReference type="InterPro" id="IPR027461">
    <property type="entry name" value="Carboxypeptidase_A_C_sf"/>
</dbReference>
<evidence type="ECO:0000256" key="3">
    <source>
        <dbReference type="PIRSR" id="PIRSR028757-1"/>
    </source>
</evidence>
<dbReference type="SUPFAM" id="SSF52317">
    <property type="entry name" value="Class I glutamine amidotransferase-like"/>
    <property type="match status" value="1"/>
</dbReference>